<reference evidence="11" key="1">
    <citation type="journal article" date="2020" name="mSystems">
        <title>Genome- and Community-Level Interaction Insights into Carbon Utilization and Element Cycling Functions of Hydrothermarchaeota in Hydrothermal Sediment.</title>
        <authorList>
            <person name="Zhou Z."/>
            <person name="Liu Y."/>
            <person name="Xu W."/>
            <person name="Pan J."/>
            <person name="Luo Z.H."/>
            <person name="Li M."/>
        </authorList>
    </citation>
    <scope>NUCLEOTIDE SEQUENCE [LARGE SCALE GENOMIC DNA]</scope>
    <source>
        <strain evidence="11">SpSt-754</strain>
    </source>
</reference>
<dbReference type="PANTHER" id="PTHR30069:SF29">
    <property type="entry name" value="HEMOGLOBIN AND HEMOGLOBIN-HAPTOGLOBIN-BINDING PROTEIN 1-RELATED"/>
    <property type="match status" value="1"/>
</dbReference>
<keyword evidence="8 11" id="KW-0675">Receptor</keyword>
<protein>
    <submittedName>
        <fullName evidence="11">TonB-dependent receptor</fullName>
    </submittedName>
</protein>
<evidence type="ECO:0000256" key="7">
    <source>
        <dbReference type="ARBA" id="ARBA00023136"/>
    </source>
</evidence>
<evidence type="ECO:0000256" key="1">
    <source>
        <dbReference type="ARBA" id="ARBA00004571"/>
    </source>
</evidence>
<evidence type="ECO:0000256" key="2">
    <source>
        <dbReference type="ARBA" id="ARBA00022448"/>
    </source>
</evidence>
<dbReference type="InterPro" id="IPR036942">
    <property type="entry name" value="Beta-barrel_TonB_sf"/>
</dbReference>
<dbReference type="PANTHER" id="PTHR30069">
    <property type="entry name" value="TONB-DEPENDENT OUTER MEMBRANE RECEPTOR"/>
    <property type="match status" value="1"/>
</dbReference>
<organism evidence="11">
    <name type="scientific">candidate division WOR-3 bacterium</name>
    <dbReference type="NCBI Taxonomy" id="2052148"/>
    <lineage>
        <taxon>Bacteria</taxon>
        <taxon>Bacteria division WOR-3</taxon>
    </lineage>
</organism>
<evidence type="ECO:0000256" key="3">
    <source>
        <dbReference type="ARBA" id="ARBA00022452"/>
    </source>
</evidence>
<dbReference type="Gene3D" id="2.40.170.20">
    <property type="entry name" value="TonB-dependent receptor, beta-barrel domain"/>
    <property type="match status" value="1"/>
</dbReference>
<evidence type="ECO:0000256" key="4">
    <source>
        <dbReference type="ARBA" id="ARBA00022692"/>
    </source>
</evidence>
<accession>A0A7V3KN89</accession>
<comment type="caution">
    <text evidence="11">The sequence shown here is derived from an EMBL/GenBank/DDBJ whole genome shotgun (WGS) entry which is preliminary data.</text>
</comment>
<evidence type="ECO:0000313" key="11">
    <source>
        <dbReference type="EMBL" id="HGB35824.1"/>
    </source>
</evidence>
<dbReference type="InterPro" id="IPR000531">
    <property type="entry name" value="Beta-barrel_TonB"/>
</dbReference>
<dbReference type="AlphaFoldDB" id="A0A7V3KN89"/>
<keyword evidence="7" id="KW-0472">Membrane</keyword>
<dbReference type="GO" id="GO:0015344">
    <property type="term" value="F:siderophore uptake transmembrane transporter activity"/>
    <property type="evidence" value="ECO:0007669"/>
    <property type="project" value="TreeGrafter"/>
</dbReference>
<comment type="subcellular location">
    <subcellularLocation>
        <location evidence="1">Cell outer membrane</location>
        <topology evidence="1">Multi-pass membrane protein</topology>
    </subcellularLocation>
</comment>
<gene>
    <name evidence="11" type="ORF">ENV38_02810</name>
</gene>
<proteinExistence type="predicted"/>
<evidence type="ECO:0000256" key="5">
    <source>
        <dbReference type="ARBA" id="ARBA00022729"/>
    </source>
</evidence>
<keyword evidence="4" id="KW-0812">Transmembrane</keyword>
<dbReference type="GO" id="GO:0044718">
    <property type="term" value="P:siderophore transmembrane transport"/>
    <property type="evidence" value="ECO:0007669"/>
    <property type="project" value="TreeGrafter"/>
</dbReference>
<feature type="domain" description="TonB-dependent receptor-like beta-barrel" evidence="10">
    <location>
        <begin position="327"/>
        <end position="525"/>
    </location>
</feature>
<dbReference type="SUPFAM" id="SSF56935">
    <property type="entry name" value="Porins"/>
    <property type="match status" value="1"/>
</dbReference>
<keyword evidence="6" id="KW-0798">TonB box</keyword>
<dbReference type="GO" id="GO:0009279">
    <property type="term" value="C:cell outer membrane"/>
    <property type="evidence" value="ECO:0007669"/>
    <property type="project" value="UniProtKB-SubCell"/>
</dbReference>
<name>A0A7V3KN89_UNCW3</name>
<dbReference type="InterPro" id="IPR039426">
    <property type="entry name" value="TonB-dep_rcpt-like"/>
</dbReference>
<evidence type="ECO:0000259" key="10">
    <source>
        <dbReference type="Pfam" id="PF00593"/>
    </source>
</evidence>
<evidence type="ECO:0000256" key="8">
    <source>
        <dbReference type="ARBA" id="ARBA00023170"/>
    </source>
</evidence>
<keyword evidence="9" id="KW-0998">Cell outer membrane</keyword>
<dbReference type="Pfam" id="PF00593">
    <property type="entry name" value="TonB_dep_Rec_b-barrel"/>
    <property type="match status" value="1"/>
</dbReference>
<sequence>MEFLLLFVSFLPFFEIKDTIYSYAYVDNLLSNFRVPYNYSIKSLAFYSTPIYSNLLLFKGYNIYSPSLGGTLPEENLVLFDGIPLINPMLGYQELSLIPANLIGIAEVIHSSSPISGLTGIGGAINLIPLANPLEVKVSNLRKELKLGIGPFKGLSFTVFHETFTDSFPIEYENITLWVKNTHDKKTGFLAKFSQGTVLVIKRKAGAPGPLGSLSTGERDELSAGSNFNFSLKKCNLQLSSNYTSQTYTSSGTSDIHKTLFLRGVIKGKEVETGANLYGANSTKIGNHIIPEIFGILGIKRMLTQKTELIATINLIYNPTFKTLFPNPSISLSNNLKFDLFSFLTVSLNHRNPTLNELYWPEDNFARGNPELKPERSFNIDAGLRKVSPKSYLNLFVFFKKINNGILWVQEDKYVPKNFASLSHKGAGVEAVFKPRNDLIYAEFNLNLQDSRLNGTPFIYRPNLTLSSSLGMGPTKIELSYIGKRPERPNSAKMLPPVWMINLSMEKSFTLVGQNLAVRAGVENLLNKNYEIVRGYPLPGRELFFEISVNRRM</sequence>
<keyword evidence="5" id="KW-0732">Signal</keyword>
<keyword evidence="2" id="KW-0813">Transport</keyword>
<dbReference type="EMBL" id="DTGD01000107">
    <property type="protein sequence ID" value="HGB35824.1"/>
    <property type="molecule type" value="Genomic_DNA"/>
</dbReference>
<evidence type="ECO:0000256" key="9">
    <source>
        <dbReference type="ARBA" id="ARBA00023237"/>
    </source>
</evidence>
<keyword evidence="3" id="KW-1134">Transmembrane beta strand</keyword>
<evidence type="ECO:0000256" key="6">
    <source>
        <dbReference type="ARBA" id="ARBA00023077"/>
    </source>
</evidence>